<dbReference type="Gene3D" id="3.40.50.1820">
    <property type="entry name" value="alpha/beta hydrolase"/>
    <property type="match status" value="1"/>
</dbReference>
<dbReference type="AlphaFoldDB" id="A0A3M0M9B2"/>
<feature type="domain" description="Alpha/beta hydrolase fold-3" evidence="2">
    <location>
        <begin position="33"/>
        <end position="230"/>
    </location>
</feature>
<evidence type="ECO:0000313" key="4">
    <source>
        <dbReference type="Proteomes" id="UP000273516"/>
    </source>
</evidence>
<gene>
    <name evidence="3" type="ORF">C9E81_16610</name>
</gene>
<dbReference type="InterPro" id="IPR050300">
    <property type="entry name" value="GDXG_lipolytic_enzyme"/>
</dbReference>
<dbReference type="InterPro" id="IPR029058">
    <property type="entry name" value="AB_hydrolase_fold"/>
</dbReference>
<dbReference type="GO" id="GO:0016787">
    <property type="term" value="F:hydrolase activity"/>
    <property type="evidence" value="ECO:0007669"/>
    <property type="project" value="UniProtKB-KW"/>
</dbReference>
<evidence type="ECO:0000259" key="2">
    <source>
        <dbReference type="Pfam" id="PF07859"/>
    </source>
</evidence>
<dbReference type="PANTHER" id="PTHR48081">
    <property type="entry name" value="AB HYDROLASE SUPERFAMILY PROTEIN C4A8.06C"/>
    <property type="match status" value="1"/>
</dbReference>
<keyword evidence="4" id="KW-1185">Reference proteome</keyword>
<keyword evidence="1 3" id="KW-0378">Hydrolase</keyword>
<comment type="caution">
    <text evidence="3">The sequence shown here is derived from an EMBL/GenBank/DDBJ whole genome shotgun (WGS) entry which is preliminary data.</text>
</comment>
<protein>
    <submittedName>
        <fullName evidence="3">Alpha/beta hydrolase</fullName>
    </submittedName>
</protein>
<sequence length="268" mass="28867">MTFKEEVLDCDDAGPVPVRFYIGDRLPETPPLVLHLHGGLFLGGSLASGARVAKRLADAGAVVVSVEYAPANVNPFPAALKFVFSVLEALKRRCAKLADRRSFLFVAGEEAGGNLAAGVALMARDRQVNALRGQILLSPMLDPCMATRSFRAAGQSPDPCRWAEGWNHYLGFAAKACHPYAAPALSTRLAGVSPALVITAEDDPMRDESLNYARRLREAGVLVREHVLPGPTGWPGSYADKTGIVWDWEDTIRGDFTAFFQQTGALSS</sequence>
<dbReference type="OrthoDB" id="9806180at2"/>
<dbReference type="InterPro" id="IPR013094">
    <property type="entry name" value="AB_hydrolase_3"/>
</dbReference>
<evidence type="ECO:0000313" key="3">
    <source>
        <dbReference type="EMBL" id="RMC33905.1"/>
    </source>
</evidence>
<dbReference type="PANTHER" id="PTHR48081:SF8">
    <property type="entry name" value="ALPHA_BETA HYDROLASE FOLD-3 DOMAIN-CONTAINING PROTEIN-RELATED"/>
    <property type="match status" value="1"/>
</dbReference>
<organism evidence="3 4">
    <name type="scientific">Paracoccus alkanivorans</name>
    <dbReference type="NCBI Taxonomy" id="2116655"/>
    <lineage>
        <taxon>Bacteria</taxon>
        <taxon>Pseudomonadati</taxon>
        <taxon>Pseudomonadota</taxon>
        <taxon>Alphaproteobacteria</taxon>
        <taxon>Rhodobacterales</taxon>
        <taxon>Paracoccaceae</taxon>
        <taxon>Paracoccus</taxon>
    </lineage>
</organism>
<dbReference type="SUPFAM" id="SSF53474">
    <property type="entry name" value="alpha/beta-Hydrolases"/>
    <property type="match status" value="1"/>
</dbReference>
<accession>A0A3M0M9B2</accession>
<dbReference type="Pfam" id="PF07859">
    <property type="entry name" value="Abhydrolase_3"/>
    <property type="match status" value="1"/>
</dbReference>
<dbReference type="EMBL" id="QOKZ01000006">
    <property type="protein sequence ID" value="RMC33905.1"/>
    <property type="molecule type" value="Genomic_DNA"/>
</dbReference>
<evidence type="ECO:0000256" key="1">
    <source>
        <dbReference type="ARBA" id="ARBA00022801"/>
    </source>
</evidence>
<proteinExistence type="predicted"/>
<reference evidence="3 4" key="1">
    <citation type="submission" date="2018-07" db="EMBL/GenBank/DDBJ databases">
        <authorList>
            <person name="Zhang Y."/>
            <person name="Wang L."/>
            <person name="Ma S."/>
        </authorList>
    </citation>
    <scope>NUCLEOTIDE SEQUENCE [LARGE SCALE GENOMIC DNA]</scope>
    <source>
        <strain evidence="3 4">4-2</strain>
    </source>
</reference>
<dbReference type="Proteomes" id="UP000273516">
    <property type="component" value="Unassembled WGS sequence"/>
</dbReference>
<dbReference type="RefSeq" id="WP_122113455.1">
    <property type="nucleotide sequence ID" value="NZ_QOKZ01000006.1"/>
</dbReference>
<name>A0A3M0M9B2_9RHOB</name>